<dbReference type="Proteomes" id="UP000051326">
    <property type="component" value="Unassembled WGS sequence"/>
</dbReference>
<dbReference type="Gene3D" id="2.40.30.170">
    <property type="match status" value="1"/>
</dbReference>
<dbReference type="RefSeq" id="WP_058287104.1">
    <property type="nucleotide sequence ID" value="NZ_CP081031.1"/>
</dbReference>
<dbReference type="Gene3D" id="2.40.50.100">
    <property type="match status" value="1"/>
</dbReference>
<sequence length="371" mass="38883">MRIIPMLTAVVVTASLYMVVIQRDELMAFARGEDAADAAQSETAEGEGQVLAQAEETRVGVVALKSKARTIGSAVILRGQTQAIRQVELRAETTSTVISEPLRKGTHVKKGDVLCQLDPGTRNAALQEAQARLKEAGINLTAASKLSEGGYASETRLAASEAAERTAISAVAAAQKELDRLTITAPFAGLLESDTAELGSLLQPGSLCGTVIQLDTIKLVGYVPEAEVNKVELGATAGAELSTGQTVQGKVTFLSRSADPTTRTFEVEITVPNPDLSIRDGQTADIAISSAGSLAHKLPQSALTLNNEGQLGVRVVGSDSTVVFYPVQLLRDEADGVWLGGLPETADVIVVGQDFVTEGVAVAATYRETEQ</sequence>
<dbReference type="InterPro" id="IPR058792">
    <property type="entry name" value="Beta-barrel_RND_2"/>
</dbReference>
<evidence type="ECO:0000313" key="4">
    <source>
        <dbReference type="Proteomes" id="UP000051326"/>
    </source>
</evidence>
<dbReference type="Pfam" id="PF25954">
    <property type="entry name" value="Beta-barrel_RND_2"/>
    <property type="match status" value="1"/>
</dbReference>
<dbReference type="GO" id="GO:1990281">
    <property type="term" value="C:efflux pump complex"/>
    <property type="evidence" value="ECO:0007669"/>
    <property type="project" value="TreeGrafter"/>
</dbReference>
<dbReference type="STRING" id="1396826.PHA8399_03228"/>
<proteinExistence type="inferred from homology"/>
<dbReference type="PANTHER" id="PTHR30469:SF29">
    <property type="entry name" value="BLR2860 PROTEIN"/>
    <property type="match status" value="1"/>
</dbReference>
<comment type="similarity">
    <text evidence="1">Belongs to the membrane fusion protein (MFP) (TC 8.A.1) family.</text>
</comment>
<dbReference type="GO" id="GO:0015562">
    <property type="term" value="F:efflux transmembrane transporter activity"/>
    <property type="evidence" value="ECO:0007669"/>
    <property type="project" value="TreeGrafter"/>
</dbReference>
<dbReference type="PANTHER" id="PTHR30469">
    <property type="entry name" value="MULTIDRUG RESISTANCE PROTEIN MDTA"/>
    <property type="match status" value="1"/>
</dbReference>
<evidence type="ECO:0000313" key="3">
    <source>
        <dbReference type="EMBL" id="CUI01087.1"/>
    </source>
</evidence>
<dbReference type="AlphaFoldDB" id="A0A0P1HQD6"/>
<reference evidence="3 4" key="1">
    <citation type="submission" date="2015-09" db="EMBL/GenBank/DDBJ databases">
        <authorList>
            <consortium name="Swine Surveillance"/>
        </authorList>
    </citation>
    <scope>NUCLEOTIDE SEQUENCE [LARGE SCALE GENOMIC DNA]</scope>
    <source>
        <strain evidence="3 4">CECT 8399</strain>
    </source>
</reference>
<feature type="domain" description="CusB-like beta-barrel" evidence="2">
    <location>
        <begin position="222"/>
        <end position="291"/>
    </location>
</feature>
<gene>
    <name evidence="3" type="primary">ttgG</name>
    <name evidence="3" type="ORF">PHA8399_03228</name>
</gene>
<dbReference type="InterPro" id="IPR006143">
    <property type="entry name" value="RND_pump_MFP"/>
</dbReference>
<organism evidence="3 4">
    <name type="scientific">Leisingera aquaemixtae</name>
    <dbReference type="NCBI Taxonomy" id="1396826"/>
    <lineage>
        <taxon>Bacteria</taxon>
        <taxon>Pseudomonadati</taxon>
        <taxon>Pseudomonadota</taxon>
        <taxon>Alphaproteobacteria</taxon>
        <taxon>Rhodobacterales</taxon>
        <taxon>Roseobacteraceae</taxon>
        <taxon>Leisingera</taxon>
    </lineage>
</organism>
<accession>A0A0P1HQD6</accession>
<evidence type="ECO:0000259" key="2">
    <source>
        <dbReference type="Pfam" id="PF25954"/>
    </source>
</evidence>
<dbReference type="EMBL" id="CYSR01000030">
    <property type="protein sequence ID" value="CUI01087.1"/>
    <property type="molecule type" value="Genomic_DNA"/>
</dbReference>
<dbReference type="Gene3D" id="2.40.420.20">
    <property type="match status" value="1"/>
</dbReference>
<dbReference type="SUPFAM" id="SSF111369">
    <property type="entry name" value="HlyD-like secretion proteins"/>
    <property type="match status" value="1"/>
</dbReference>
<dbReference type="NCBIfam" id="TIGR01730">
    <property type="entry name" value="RND_mfp"/>
    <property type="match status" value="1"/>
</dbReference>
<evidence type="ECO:0000256" key="1">
    <source>
        <dbReference type="ARBA" id="ARBA00009477"/>
    </source>
</evidence>
<name>A0A0P1HQD6_9RHOB</name>
<dbReference type="Gene3D" id="1.10.287.470">
    <property type="entry name" value="Helix hairpin bin"/>
    <property type="match status" value="1"/>
</dbReference>
<protein>
    <submittedName>
        <fullName evidence="3">Toluene efflux pump periplasmic linker protein TtgG</fullName>
    </submittedName>
</protein>